<feature type="compositionally biased region" description="Polar residues" evidence="1">
    <location>
        <begin position="231"/>
        <end position="244"/>
    </location>
</feature>
<feature type="region of interest" description="Disordered" evidence="1">
    <location>
        <begin position="1"/>
        <end position="39"/>
    </location>
</feature>
<feature type="compositionally biased region" description="Polar residues" evidence="1">
    <location>
        <begin position="271"/>
        <end position="281"/>
    </location>
</feature>
<feature type="compositionally biased region" description="Basic residues" evidence="1">
    <location>
        <begin position="1"/>
        <end position="14"/>
    </location>
</feature>
<feature type="compositionally biased region" description="Low complexity" evidence="1">
    <location>
        <begin position="176"/>
        <end position="189"/>
    </location>
</feature>
<evidence type="ECO:0000256" key="1">
    <source>
        <dbReference type="SAM" id="MobiDB-lite"/>
    </source>
</evidence>
<dbReference type="AlphaFoldDB" id="A0A146MD87"/>
<protein>
    <submittedName>
        <fullName evidence="2">Uncharacterized protein</fullName>
    </submittedName>
</protein>
<feature type="compositionally biased region" description="Low complexity" evidence="1">
    <location>
        <begin position="154"/>
        <end position="165"/>
    </location>
</feature>
<evidence type="ECO:0000313" key="2">
    <source>
        <dbReference type="EMBL" id="JAQ17781.1"/>
    </source>
</evidence>
<gene>
    <name evidence="2" type="ORF">g.17095</name>
</gene>
<feature type="compositionally biased region" description="Basic and acidic residues" evidence="1">
    <location>
        <begin position="166"/>
        <end position="175"/>
    </location>
</feature>
<feature type="region of interest" description="Disordered" evidence="1">
    <location>
        <begin position="114"/>
        <end position="189"/>
    </location>
</feature>
<feature type="region of interest" description="Disordered" evidence="1">
    <location>
        <begin position="550"/>
        <end position="576"/>
    </location>
</feature>
<feature type="region of interest" description="Disordered" evidence="1">
    <location>
        <begin position="359"/>
        <end position="378"/>
    </location>
</feature>
<feature type="compositionally biased region" description="Basic and acidic residues" evidence="1">
    <location>
        <begin position="385"/>
        <end position="407"/>
    </location>
</feature>
<feature type="region of interest" description="Disordered" evidence="1">
    <location>
        <begin position="383"/>
        <end position="407"/>
    </location>
</feature>
<sequence>MPIAMKRSRTKKPKKEKEKETHYQVPEPQPSTSTGVTSSASQFPLYVIQESSTADDELVYLVYLKNPTPSAPERTAVSDLDEPGLRALLDEAISYKTPKDAQGKSELFKELLQSVDNDNKNSMRVSERSKKPKRQTSKKDSDKSYCSHGSLQDLNNVLSNSSTSTEGDHRGKESASWKTGAGKASGSSSPQLIHIQDLLTAQGCEEAGLSRQTLVENGSYDDIYQLRGPSKSGTQKQGSASTSFDLPEIRRTLSSGCLEEEPYLEISASFKSTNSGSVGQSSEKDEPSSPALQEKFSDKTKNCDENANSLSALQERKGKCRRLKAKNDKNTILSEHIEGHRSDIAQDIDAVMKYIESPTRTDGKSTRQRMNFPKSSARIANKLRPVRDKSSDTVRKGRKSKDSKFQKSSSLEEVRISTFEDLTSSIEEQSQEGLISALNNSVRKNSRVRGLDVYTSQESSFSSTNKTVANTCENSAVVSTSISKKETADVDADSDFLTVKKKQRKKKNNSFHAQRNKIPNFSAYSAKKSFSCPSKERSCCNFERHSISRRKSTSSVPSSEKSDESSDGDSVHSLPISSESCSMRSLGESCIKNASYAAIARAVPSPSKPYSESDVDCNDKVLSSPEEPPSPESIPTVMVQLPLRKEKFQNMRITNEDYPPLHHDSSNDMYVEYTVSVPKKEKVVYESVVNVEKTVIVKLPLSKSKNAAKPAEKISVPEKRPPVIICDPSCSPCDVQGLEFGFEINHQLLEEEEEEEFYILQNL</sequence>
<feature type="region of interest" description="Disordered" evidence="1">
    <location>
        <begin position="271"/>
        <end position="303"/>
    </location>
</feature>
<organism evidence="2">
    <name type="scientific">Lygus hesperus</name>
    <name type="common">Western plant bug</name>
    <dbReference type="NCBI Taxonomy" id="30085"/>
    <lineage>
        <taxon>Eukaryota</taxon>
        <taxon>Metazoa</taxon>
        <taxon>Ecdysozoa</taxon>
        <taxon>Arthropoda</taxon>
        <taxon>Hexapoda</taxon>
        <taxon>Insecta</taxon>
        <taxon>Pterygota</taxon>
        <taxon>Neoptera</taxon>
        <taxon>Paraneoptera</taxon>
        <taxon>Hemiptera</taxon>
        <taxon>Heteroptera</taxon>
        <taxon>Panheteroptera</taxon>
        <taxon>Cimicomorpha</taxon>
        <taxon>Miridae</taxon>
        <taxon>Mirini</taxon>
        <taxon>Lygus</taxon>
    </lineage>
</organism>
<reference evidence="2" key="1">
    <citation type="journal article" date="2016" name="Gigascience">
        <title>De novo construction of an expanded transcriptome assembly for the western tarnished plant bug, Lygus hesperus.</title>
        <authorList>
            <person name="Tassone E.E."/>
            <person name="Geib S.M."/>
            <person name="Hall B."/>
            <person name="Fabrick J.A."/>
            <person name="Brent C.S."/>
            <person name="Hull J.J."/>
        </authorList>
    </citation>
    <scope>NUCLEOTIDE SEQUENCE</scope>
</reference>
<accession>A0A146MD87</accession>
<feature type="region of interest" description="Disordered" evidence="1">
    <location>
        <begin position="225"/>
        <end position="246"/>
    </location>
</feature>
<feature type="compositionally biased region" description="Polar residues" evidence="1">
    <location>
        <begin position="30"/>
        <end position="39"/>
    </location>
</feature>
<proteinExistence type="predicted"/>
<name>A0A146MD87_LYGHE</name>
<dbReference type="EMBL" id="GDHC01000848">
    <property type="protein sequence ID" value="JAQ17781.1"/>
    <property type="molecule type" value="Transcribed_RNA"/>
</dbReference>
<feature type="region of interest" description="Disordered" evidence="1">
    <location>
        <begin position="604"/>
        <end position="634"/>
    </location>
</feature>
<feature type="compositionally biased region" description="Basic and acidic residues" evidence="1">
    <location>
        <begin position="117"/>
        <end position="129"/>
    </location>
</feature>